<sequence length="51" mass="6372">MYWKIKYRHYNIRNDFDTFLIIFGRLLELIYLVCFLFFKILLLVCSTTFLI</sequence>
<name>A0A0K2T676_LEPSM</name>
<keyword evidence="1" id="KW-0812">Transmembrane</keyword>
<keyword evidence="1" id="KW-1133">Transmembrane helix</keyword>
<keyword evidence="1" id="KW-0472">Membrane</keyword>
<dbReference type="AlphaFoldDB" id="A0A0K2T676"/>
<evidence type="ECO:0000313" key="2">
    <source>
        <dbReference type="EMBL" id="CDW21087.1"/>
    </source>
</evidence>
<reference evidence="2" key="1">
    <citation type="submission" date="2014-05" db="EMBL/GenBank/DDBJ databases">
        <authorList>
            <person name="Chronopoulou M."/>
        </authorList>
    </citation>
    <scope>NUCLEOTIDE SEQUENCE</scope>
    <source>
        <tissue evidence="2">Whole organism</tissue>
    </source>
</reference>
<evidence type="ECO:0000256" key="1">
    <source>
        <dbReference type="SAM" id="Phobius"/>
    </source>
</evidence>
<dbReference type="EMBL" id="HACA01003726">
    <property type="protein sequence ID" value="CDW21087.1"/>
    <property type="molecule type" value="Transcribed_RNA"/>
</dbReference>
<proteinExistence type="predicted"/>
<protein>
    <submittedName>
        <fullName evidence="2">Uncharacterized protein</fullName>
    </submittedName>
</protein>
<accession>A0A0K2T676</accession>
<organism evidence="2">
    <name type="scientific">Lepeophtheirus salmonis</name>
    <name type="common">Salmon louse</name>
    <name type="synonym">Caligus salmonis</name>
    <dbReference type="NCBI Taxonomy" id="72036"/>
    <lineage>
        <taxon>Eukaryota</taxon>
        <taxon>Metazoa</taxon>
        <taxon>Ecdysozoa</taxon>
        <taxon>Arthropoda</taxon>
        <taxon>Crustacea</taxon>
        <taxon>Multicrustacea</taxon>
        <taxon>Hexanauplia</taxon>
        <taxon>Copepoda</taxon>
        <taxon>Siphonostomatoida</taxon>
        <taxon>Caligidae</taxon>
        <taxon>Lepeophtheirus</taxon>
    </lineage>
</organism>
<feature type="transmembrane region" description="Helical" evidence="1">
    <location>
        <begin position="29"/>
        <end position="50"/>
    </location>
</feature>